<protein>
    <submittedName>
        <fullName evidence="2">Uncharacterized protein</fullName>
    </submittedName>
</protein>
<evidence type="ECO:0000313" key="2">
    <source>
        <dbReference type="EMBL" id="GFO17457.1"/>
    </source>
</evidence>
<organism evidence="2 3">
    <name type="scientific">Plakobranchus ocellatus</name>
    <dbReference type="NCBI Taxonomy" id="259542"/>
    <lineage>
        <taxon>Eukaryota</taxon>
        <taxon>Metazoa</taxon>
        <taxon>Spiralia</taxon>
        <taxon>Lophotrochozoa</taxon>
        <taxon>Mollusca</taxon>
        <taxon>Gastropoda</taxon>
        <taxon>Heterobranchia</taxon>
        <taxon>Euthyneura</taxon>
        <taxon>Panpulmonata</taxon>
        <taxon>Sacoglossa</taxon>
        <taxon>Placobranchoidea</taxon>
        <taxon>Plakobranchidae</taxon>
        <taxon>Plakobranchus</taxon>
    </lineage>
</organism>
<name>A0AAV4BE39_9GAST</name>
<dbReference type="Proteomes" id="UP000735302">
    <property type="component" value="Unassembled WGS sequence"/>
</dbReference>
<accession>A0AAV4BE39</accession>
<evidence type="ECO:0000256" key="1">
    <source>
        <dbReference type="SAM" id="MobiDB-lite"/>
    </source>
</evidence>
<evidence type="ECO:0000313" key="3">
    <source>
        <dbReference type="Proteomes" id="UP000735302"/>
    </source>
</evidence>
<dbReference type="EMBL" id="BLXT01004823">
    <property type="protein sequence ID" value="GFO17457.1"/>
    <property type="molecule type" value="Genomic_DNA"/>
</dbReference>
<reference evidence="2 3" key="1">
    <citation type="journal article" date="2021" name="Elife">
        <title>Chloroplast acquisition without the gene transfer in kleptoplastic sea slugs, Plakobranchus ocellatus.</title>
        <authorList>
            <person name="Maeda T."/>
            <person name="Takahashi S."/>
            <person name="Yoshida T."/>
            <person name="Shimamura S."/>
            <person name="Takaki Y."/>
            <person name="Nagai Y."/>
            <person name="Toyoda A."/>
            <person name="Suzuki Y."/>
            <person name="Arimoto A."/>
            <person name="Ishii H."/>
            <person name="Satoh N."/>
            <person name="Nishiyama T."/>
            <person name="Hasebe M."/>
            <person name="Maruyama T."/>
            <person name="Minagawa J."/>
            <person name="Obokata J."/>
            <person name="Shigenobu S."/>
        </authorList>
    </citation>
    <scope>NUCLEOTIDE SEQUENCE [LARGE SCALE GENOMIC DNA]</scope>
</reference>
<proteinExistence type="predicted"/>
<comment type="caution">
    <text evidence="2">The sequence shown here is derived from an EMBL/GenBank/DDBJ whole genome shotgun (WGS) entry which is preliminary data.</text>
</comment>
<gene>
    <name evidence="2" type="ORF">PoB_004396200</name>
</gene>
<feature type="region of interest" description="Disordered" evidence="1">
    <location>
        <begin position="74"/>
        <end position="112"/>
    </location>
</feature>
<dbReference type="AlphaFoldDB" id="A0AAV4BE39"/>
<keyword evidence="3" id="KW-1185">Reference proteome</keyword>
<sequence length="112" mass="12394">MSPNCSCETSFPLRDVAVAFTFHDDDDSNSGLAANVLPPFFWQEAIASPNLRDSDIGHRKTSRLSEILSRDFDTGGVVNSDVDKPSLGPRKRDYRSGMPYSGDYGSGMPYRR</sequence>